<evidence type="ECO:0000256" key="1">
    <source>
        <dbReference type="SAM" id="Phobius"/>
    </source>
</evidence>
<dbReference type="AlphaFoldDB" id="A0A0G4EUH5"/>
<organism evidence="2 3">
    <name type="scientific">Vitrella brassicaformis (strain CCMP3155)</name>
    <dbReference type="NCBI Taxonomy" id="1169540"/>
    <lineage>
        <taxon>Eukaryota</taxon>
        <taxon>Sar</taxon>
        <taxon>Alveolata</taxon>
        <taxon>Colpodellida</taxon>
        <taxon>Vitrellaceae</taxon>
        <taxon>Vitrella</taxon>
    </lineage>
</organism>
<dbReference type="SUPFAM" id="SSF54427">
    <property type="entry name" value="NTF2-like"/>
    <property type="match status" value="1"/>
</dbReference>
<dbReference type="InParanoid" id="A0A0G4EUH5"/>
<accession>A0A0G4EUH5</accession>
<dbReference type="PhylomeDB" id="A0A0G4EUH5"/>
<protein>
    <recommendedName>
        <fullName evidence="4">SnoaL-like domain-containing protein</fullName>
    </recommendedName>
</protein>
<dbReference type="OrthoDB" id="526748at2759"/>
<dbReference type="Proteomes" id="UP000041254">
    <property type="component" value="Unassembled WGS sequence"/>
</dbReference>
<dbReference type="VEuPathDB" id="CryptoDB:Vbra_13465"/>
<evidence type="ECO:0000313" key="2">
    <source>
        <dbReference type="EMBL" id="CEM02078.1"/>
    </source>
</evidence>
<keyword evidence="1" id="KW-0472">Membrane</keyword>
<keyword evidence="1" id="KW-1133">Transmembrane helix</keyword>
<dbReference type="InterPro" id="IPR032710">
    <property type="entry name" value="NTF2-like_dom_sf"/>
</dbReference>
<evidence type="ECO:0008006" key="4">
    <source>
        <dbReference type="Google" id="ProtNLM"/>
    </source>
</evidence>
<dbReference type="EMBL" id="CDMY01000317">
    <property type="protein sequence ID" value="CEM02078.1"/>
    <property type="molecule type" value="Genomic_DNA"/>
</dbReference>
<keyword evidence="3" id="KW-1185">Reference proteome</keyword>
<sequence>MGSLEHGKISPAEVKRARDAWIEAVKTLNPDNVAKLYATPDSTGARGWLLGTVDTRATYLRQNSDKIKEYFVGFLAKDKIEPNFPETVTEDDIIQLGPGVVAYNGYYDFHFWKGGKQTCAHAKFTYIYQRNPKTGGLDIILHNSGLTPEGVTGDTGSGSQVTRYLPFIVAGSIAIASLVALAVTVKK</sequence>
<reference evidence="2 3" key="1">
    <citation type="submission" date="2014-11" db="EMBL/GenBank/DDBJ databases">
        <authorList>
            <person name="Zhu J."/>
            <person name="Qi W."/>
            <person name="Song R."/>
        </authorList>
    </citation>
    <scope>NUCLEOTIDE SEQUENCE [LARGE SCALE GENOMIC DNA]</scope>
</reference>
<evidence type="ECO:0000313" key="3">
    <source>
        <dbReference type="Proteomes" id="UP000041254"/>
    </source>
</evidence>
<proteinExistence type="predicted"/>
<dbReference type="Gene3D" id="3.10.450.50">
    <property type="match status" value="1"/>
</dbReference>
<keyword evidence="1" id="KW-0812">Transmembrane</keyword>
<name>A0A0G4EUH5_VITBC</name>
<gene>
    <name evidence="2" type="ORF">Vbra_13465</name>
</gene>
<feature type="transmembrane region" description="Helical" evidence="1">
    <location>
        <begin position="164"/>
        <end position="185"/>
    </location>
</feature>